<evidence type="ECO:0000256" key="3">
    <source>
        <dbReference type="ARBA" id="ARBA00022763"/>
    </source>
</evidence>
<dbReference type="Gene3D" id="3.40.50.300">
    <property type="entry name" value="P-loop containing nucleotide triphosphate hydrolases"/>
    <property type="match status" value="1"/>
</dbReference>
<dbReference type="GO" id="GO:0000725">
    <property type="term" value="P:recombinational repair"/>
    <property type="evidence" value="ECO:0007669"/>
    <property type="project" value="UniProtKB-UniRule"/>
</dbReference>
<dbReference type="Pfam" id="PF13481">
    <property type="entry name" value="AAA_25"/>
    <property type="match status" value="1"/>
</dbReference>
<feature type="region of interest" description="Lon-protease-like" evidence="11">
    <location>
        <begin position="355"/>
        <end position="474"/>
    </location>
</feature>
<dbReference type="InterPro" id="IPR041166">
    <property type="entry name" value="Rubredoxin_2"/>
</dbReference>
<keyword evidence="1 11" id="KW-0479">Metal-binding</keyword>
<dbReference type="Pfam" id="PF13541">
    <property type="entry name" value="ChlI"/>
    <property type="match status" value="1"/>
</dbReference>
<dbReference type="InterPro" id="IPR020588">
    <property type="entry name" value="RecA_ATP-bd"/>
</dbReference>
<dbReference type="SMART" id="SM00382">
    <property type="entry name" value="AAA"/>
    <property type="match status" value="1"/>
</dbReference>
<dbReference type="SUPFAM" id="SSF52540">
    <property type="entry name" value="P-loop containing nucleoside triphosphate hydrolases"/>
    <property type="match status" value="1"/>
</dbReference>
<dbReference type="PRINTS" id="PR01874">
    <property type="entry name" value="DNAREPAIRADA"/>
</dbReference>
<dbReference type="OrthoDB" id="9803906at2"/>
<feature type="domain" description="RecA family profile 1" evidence="14">
    <location>
        <begin position="70"/>
        <end position="219"/>
    </location>
</feature>
<dbReference type="Proteomes" id="UP000256845">
    <property type="component" value="Unassembled WGS sequence"/>
</dbReference>
<dbReference type="PROSITE" id="PS50162">
    <property type="entry name" value="RECA_2"/>
    <property type="match status" value="1"/>
</dbReference>
<dbReference type="RefSeq" id="WP_115934695.1">
    <property type="nucleotide sequence ID" value="NZ_QRDW01000001.1"/>
</dbReference>
<evidence type="ECO:0000256" key="7">
    <source>
        <dbReference type="ARBA" id="ARBA00022840"/>
    </source>
</evidence>
<evidence type="ECO:0000256" key="6">
    <source>
        <dbReference type="ARBA" id="ARBA00022833"/>
    </source>
</evidence>
<keyword evidence="10 11" id="KW-0234">DNA repair</keyword>
<keyword evidence="4 13" id="KW-0863">Zinc-finger</keyword>
<evidence type="ECO:0000256" key="8">
    <source>
        <dbReference type="ARBA" id="ARBA00023016"/>
    </source>
</evidence>
<evidence type="ECO:0000256" key="10">
    <source>
        <dbReference type="ARBA" id="ARBA00023204"/>
    </source>
</evidence>
<keyword evidence="3 11" id="KW-0227">DNA damage</keyword>
<proteinExistence type="inferred from homology"/>
<name>A0A3D9HVP6_9PROT</name>
<dbReference type="PANTHER" id="PTHR32472:SF10">
    <property type="entry name" value="DNA REPAIR PROTEIN RADA-LIKE PROTEIN"/>
    <property type="match status" value="1"/>
</dbReference>
<dbReference type="EMBL" id="QRDW01000001">
    <property type="protein sequence ID" value="RED53568.1"/>
    <property type="molecule type" value="Genomic_DNA"/>
</dbReference>
<comment type="domain">
    <text evidence="11">The middle region has homology to RecA with ATPase motifs including the RadA KNRFG motif, while the C-terminus is homologous to Lon protease.</text>
</comment>
<dbReference type="InterPro" id="IPR027417">
    <property type="entry name" value="P-loop_NTPase"/>
</dbReference>
<dbReference type="PANTHER" id="PTHR32472">
    <property type="entry name" value="DNA REPAIR PROTEIN RADA"/>
    <property type="match status" value="1"/>
</dbReference>
<evidence type="ECO:0000313" key="15">
    <source>
        <dbReference type="EMBL" id="RED53568.1"/>
    </source>
</evidence>
<comment type="function">
    <text evidence="11">Plays a role in repairing double-strand DNA breaks, probably involving stabilizing or processing branched DNA or blocked replication forks.</text>
</comment>
<keyword evidence="7 11" id="KW-0067">ATP-binding</keyword>
<accession>A0A3D9HVP6</accession>
<dbReference type="SUPFAM" id="SSF54211">
    <property type="entry name" value="Ribosomal protein S5 domain 2-like"/>
    <property type="match status" value="1"/>
</dbReference>
<dbReference type="InterPro" id="IPR003593">
    <property type="entry name" value="AAA+_ATPase"/>
</dbReference>
<evidence type="ECO:0000256" key="12">
    <source>
        <dbReference type="NCBIfam" id="TIGR00416"/>
    </source>
</evidence>
<dbReference type="GO" id="GO:0140664">
    <property type="term" value="F:ATP-dependent DNA damage sensor activity"/>
    <property type="evidence" value="ECO:0007669"/>
    <property type="project" value="InterPro"/>
</dbReference>
<evidence type="ECO:0000313" key="16">
    <source>
        <dbReference type="Proteomes" id="UP000256845"/>
    </source>
</evidence>
<comment type="caution">
    <text evidence="15">The sequence shown here is derived from an EMBL/GenBank/DDBJ whole genome shotgun (WGS) entry which is preliminary data.</text>
</comment>
<evidence type="ECO:0000256" key="9">
    <source>
        <dbReference type="ARBA" id="ARBA00023125"/>
    </source>
</evidence>
<dbReference type="InterPro" id="IPR014721">
    <property type="entry name" value="Ribsml_uS5_D2-typ_fold_subgr"/>
</dbReference>
<keyword evidence="5" id="KW-0378">Hydrolase</keyword>
<evidence type="ECO:0000259" key="14">
    <source>
        <dbReference type="PROSITE" id="PS50162"/>
    </source>
</evidence>
<gene>
    <name evidence="11" type="primary">radA</name>
    <name evidence="15" type="ORF">DFP90_101359</name>
</gene>
<dbReference type="InterPro" id="IPR004504">
    <property type="entry name" value="DNA_repair_RadA"/>
</dbReference>
<dbReference type="InterPro" id="IPR020568">
    <property type="entry name" value="Ribosomal_Su5_D2-typ_SF"/>
</dbReference>
<keyword evidence="2 11" id="KW-0547">Nucleotide-binding</keyword>
<dbReference type="FunFam" id="3.40.50.300:FF:000050">
    <property type="entry name" value="DNA repair protein RadA"/>
    <property type="match status" value="1"/>
</dbReference>
<evidence type="ECO:0000256" key="11">
    <source>
        <dbReference type="HAMAP-Rule" id="MF_01498"/>
    </source>
</evidence>
<keyword evidence="8 11" id="KW-0346">Stress response</keyword>
<dbReference type="GO" id="GO:0008270">
    <property type="term" value="F:zinc ion binding"/>
    <property type="evidence" value="ECO:0007669"/>
    <property type="project" value="UniProtKB-KW"/>
</dbReference>
<keyword evidence="6 13" id="KW-0862">Zinc</keyword>
<dbReference type="GO" id="GO:0003684">
    <property type="term" value="F:damaged DNA binding"/>
    <property type="evidence" value="ECO:0007669"/>
    <property type="project" value="InterPro"/>
</dbReference>
<evidence type="ECO:0000256" key="4">
    <source>
        <dbReference type="ARBA" id="ARBA00022771"/>
    </source>
</evidence>
<feature type="short sequence motif" description="RadA KNRFG motif" evidence="11">
    <location>
        <begin position="256"/>
        <end position="260"/>
    </location>
</feature>
<keyword evidence="16" id="KW-1185">Reference proteome</keyword>
<protein>
    <recommendedName>
        <fullName evidence="11 12">DNA repair protein RadA</fullName>
    </recommendedName>
</protein>
<comment type="similarity">
    <text evidence="11 13">Belongs to the RecA family. RadA subfamily.</text>
</comment>
<feature type="binding site" evidence="11">
    <location>
        <begin position="99"/>
        <end position="106"/>
    </location>
    <ligand>
        <name>ATP</name>
        <dbReference type="ChEBI" id="CHEBI:30616"/>
    </ligand>
</feature>
<dbReference type="AlphaFoldDB" id="A0A3D9HVP6"/>
<dbReference type="Pfam" id="PF18073">
    <property type="entry name" value="Zn_ribbon_LapB"/>
    <property type="match status" value="1"/>
</dbReference>
<dbReference type="GO" id="GO:0005829">
    <property type="term" value="C:cytosol"/>
    <property type="evidence" value="ECO:0007669"/>
    <property type="project" value="TreeGrafter"/>
</dbReference>
<dbReference type="CDD" id="cd01121">
    <property type="entry name" value="RadA_SMS_N"/>
    <property type="match status" value="1"/>
</dbReference>
<evidence type="ECO:0000256" key="2">
    <source>
        <dbReference type="ARBA" id="ARBA00022741"/>
    </source>
</evidence>
<dbReference type="Gene3D" id="3.30.230.10">
    <property type="match status" value="1"/>
</dbReference>
<dbReference type="GO" id="GO:0005524">
    <property type="term" value="F:ATP binding"/>
    <property type="evidence" value="ECO:0007669"/>
    <property type="project" value="UniProtKB-UniRule"/>
</dbReference>
<dbReference type="HAMAP" id="MF_01498">
    <property type="entry name" value="RadA_bact"/>
    <property type="match status" value="1"/>
</dbReference>
<dbReference type="GO" id="GO:0016787">
    <property type="term" value="F:hydrolase activity"/>
    <property type="evidence" value="ECO:0007669"/>
    <property type="project" value="UniProtKB-KW"/>
</dbReference>
<organism evidence="15 16">
    <name type="scientific">Aestuariispira insulae</name>
    <dbReference type="NCBI Taxonomy" id="1461337"/>
    <lineage>
        <taxon>Bacteria</taxon>
        <taxon>Pseudomonadati</taxon>
        <taxon>Pseudomonadota</taxon>
        <taxon>Alphaproteobacteria</taxon>
        <taxon>Rhodospirillales</taxon>
        <taxon>Kiloniellaceae</taxon>
        <taxon>Aestuariispira</taxon>
    </lineage>
</organism>
<reference evidence="15 16" key="1">
    <citation type="submission" date="2018-07" db="EMBL/GenBank/DDBJ databases">
        <title>Genomic Encyclopedia of Type Strains, Phase III (KMG-III): the genomes of soil and plant-associated and newly described type strains.</title>
        <authorList>
            <person name="Whitman W."/>
        </authorList>
    </citation>
    <scope>NUCLEOTIDE SEQUENCE [LARGE SCALE GENOMIC DNA]</scope>
    <source>
        <strain evidence="15 16">CECT 8488</strain>
    </source>
</reference>
<comment type="function">
    <text evidence="13">DNA-dependent ATPase involved in processing of recombination intermediates, plays a role in repairing DNA breaks. Stimulates the branch migration of RecA-mediated strand transfer reactions, allowing the 3' invading strand to extend heteroduplex DNA faster. Binds ssDNA in the presence of ADP but not other nucleotides, has ATPase activity that is stimulated by ssDNA and various branched DNA structures, but inhibited by SSB. Does not have RecA's homology-searching function.</text>
</comment>
<sequence>MAKAKTRYVCQSCGSVYTRWAGRCDACGEWNSISEEIVEAEAPIGGKASTQKSNRGRALEFVSLQGESAQAPRLVTGITEFDRVTGGGLVDGSAILIGGDPGIGKSTLLLQVTAAVARKVPCAYVSGEEAIDQVRMRAARLGVADSPVQLASATNLRNIIATMESENKPRVVVVDSIQTMFIDALESAPGTVGQVRACAQELIRVAKKQGVTVLIVGHVTKEGNIAGPRILEHMVDTVLYFEGERGHQFRILRGVKNRFGATDEIGVFDMTEQGLMEVPNPSELFLADRQDGVAGAAVFAGMEGTRPVLVEIQALVAPSPLATPRRAVIGWDSNRLAMVLAVLEARAGFTLSGNDVYLNVAGGLRINEPAADLAIAAALVSSLTQTPVPSDMVIFGEIGLSGEVRSVSQMDARLKEAEKLGFAQAMMPRRRSKTKLKKSGIRLIEMPDLLGLDTLFGENAAKGTGQRLQSLAGE</sequence>
<evidence type="ECO:0000256" key="5">
    <source>
        <dbReference type="ARBA" id="ARBA00022801"/>
    </source>
</evidence>
<evidence type="ECO:0000256" key="1">
    <source>
        <dbReference type="ARBA" id="ARBA00022723"/>
    </source>
</evidence>
<keyword evidence="9 11" id="KW-0238">DNA-binding</keyword>
<dbReference type="NCBIfam" id="TIGR00416">
    <property type="entry name" value="sms"/>
    <property type="match status" value="1"/>
</dbReference>
<evidence type="ECO:0000256" key="13">
    <source>
        <dbReference type="RuleBase" id="RU003555"/>
    </source>
</evidence>